<feature type="domain" description="GH16" evidence="2">
    <location>
        <begin position="48"/>
        <end position="300"/>
    </location>
</feature>
<evidence type="ECO:0000256" key="1">
    <source>
        <dbReference type="ARBA" id="ARBA00006865"/>
    </source>
</evidence>
<dbReference type="RefSeq" id="WP_163345569.1">
    <property type="nucleotide sequence ID" value="NZ_CP048409.1"/>
</dbReference>
<dbReference type="InterPro" id="IPR000757">
    <property type="entry name" value="Beta-glucanase-like"/>
</dbReference>
<organism evidence="3 4">
    <name type="scientific">Draconibacterium halophilum</name>
    <dbReference type="NCBI Taxonomy" id="2706887"/>
    <lineage>
        <taxon>Bacteria</taxon>
        <taxon>Pseudomonadati</taxon>
        <taxon>Bacteroidota</taxon>
        <taxon>Bacteroidia</taxon>
        <taxon>Marinilabiliales</taxon>
        <taxon>Prolixibacteraceae</taxon>
        <taxon>Draconibacterium</taxon>
    </lineage>
</organism>
<comment type="similarity">
    <text evidence="1">Belongs to the glycosyl hydrolase 16 family.</text>
</comment>
<dbReference type="Proteomes" id="UP000474630">
    <property type="component" value="Chromosome"/>
</dbReference>
<name>A0A6C0RAK2_9BACT</name>
<dbReference type="InterPro" id="IPR050546">
    <property type="entry name" value="Glycosyl_Hydrlase_16"/>
</dbReference>
<evidence type="ECO:0000313" key="3">
    <source>
        <dbReference type="EMBL" id="QIA07648.1"/>
    </source>
</evidence>
<protein>
    <submittedName>
        <fullName evidence="3">Glycoside hydrolase family 16 protein</fullName>
    </submittedName>
</protein>
<evidence type="ECO:0000313" key="4">
    <source>
        <dbReference type="Proteomes" id="UP000474630"/>
    </source>
</evidence>
<dbReference type="CDD" id="cd08023">
    <property type="entry name" value="GH16_laminarinase_like"/>
    <property type="match status" value="1"/>
</dbReference>
<dbReference type="GO" id="GO:0004553">
    <property type="term" value="F:hydrolase activity, hydrolyzing O-glycosyl compounds"/>
    <property type="evidence" value="ECO:0007669"/>
    <property type="project" value="InterPro"/>
</dbReference>
<proteinExistence type="inferred from homology"/>
<keyword evidence="3" id="KW-0378">Hydrolase</keyword>
<dbReference type="PROSITE" id="PS51257">
    <property type="entry name" value="PROKAR_LIPOPROTEIN"/>
    <property type="match status" value="1"/>
</dbReference>
<gene>
    <name evidence="3" type="ORF">G0Q07_07870</name>
</gene>
<evidence type="ECO:0000259" key="2">
    <source>
        <dbReference type="PROSITE" id="PS51762"/>
    </source>
</evidence>
<dbReference type="KEGG" id="drc:G0Q07_07870"/>
<dbReference type="Gene3D" id="2.60.120.200">
    <property type="match status" value="1"/>
</dbReference>
<dbReference type="SUPFAM" id="SSF49899">
    <property type="entry name" value="Concanavalin A-like lectins/glucanases"/>
    <property type="match status" value="1"/>
</dbReference>
<sequence>MTRINHTKTILIKLFLIICFFVGCSCYASKKEDLEKTVPKDFQLIWEDNFDTDGYPDPRNWSFEYGFVRNRELQWYKPQNAYCVNGHLTIEGKRENTYNPNYNPLSDDWRTNRSRAEYSSACLITKDLQEWFPFGYFEIRAKINVSNGAWPAIWMLGTKQNWPYCGEIDIMEFYRINNVPHILANAAWGSEIKYQPHWDDAKIPLKHFTQADPDWAEKFHTWSMHWDEEQISIYIDDELLNQVDLKQTINPDGGNPFTSDQKFYLLLNLAIGGNGGDPALTEFPIRFQVDYVRVYKATTETN</sequence>
<dbReference type="PROSITE" id="PS51762">
    <property type="entry name" value="GH16_2"/>
    <property type="match status" value="1"/>
</dbReference>
<dbReference type="PANTHER" id="PTHR10963:SF55">
    <property type="entry name" value="GLYCOSIDE HYDROLASE FAMILY 16 PROTEIN"/>
    <property type="match status" value="1"/>
</dbReference>
<dbReference type="AlphaFoldDB" id="A0A6C0RAK2"/>
<dbReference type="EMBL" id="CP048409">
    <property type="protein sequence ID" value="QIA07648.1"/>
    <property type="molecule type" value="Genomic_DNA"/>
</dbReference>
<accession>A0A6C0RAK2</accession>
<keyword evidence="4" id="KW-1185">Reference proteome</keyword>
<dbReference type="GO" id="GO:0005975">
    <property type="term" value="P:carbohydrate metabolic process"/>
    <property type="evidence" value="ECO:0007669"/>
    <property type="project" value="InterPro"/>
</dbReference>
<dbReference type="InterPro" id="IPR013320">
    <property type="entry name" value="ConA-like_dom_sf"/>
</dbReference>
<reference evidence="3 4" key="1">
    <citation type="submission" date="2020-02" db="EMBL/GenBank/DDBJ databases">
        <title>Genome sequencing for Draconibacterium sp. strain M1.</title>
        <authorList>
            <person name="Park S.-J."/>
        </authorList>
    </citation>
    <scope>NUCLEOTIDE SEQUENCE [LARGE SCALE GENOMIC DNA]</scope>
    <source>
        <strain evidence="3 4">M1</strain>
    </source>
</reference>
<dbReference type="Pfam" id="PF00722">
    <property type="entry name" value="Glyco_hydro_16"/>
    <property type="match status" value="1"/>
</dbReference>
<dbReference type="PANTHER" id="PTHR10963">
    <property type="entry name" value="GLYCOSYL HYDROLASE-RELATED"/>
    <property type="match status" value="1"/>
</dbReference>